<sequence length="32" mass="3516">MNAKVYVQGCVTTKNPKTSQALLPTLIYKFGT</sequence>
<organism evidence="1">
    <name type="scientific">Rhizophora mucronata</name>
    <name type="common">Asiatic mangrove</name>
    <dbReference type="NCBI Taxonomy" id="61149"/>
    <lineage>
        <taxon>Eukaryota</taxon>
        <taxon>Viridiplantae</taxon>
        <taxon>Streptophyta</taxon>
        <taxon>Embryophyta</taxon>
        <taxon>Tracheophyta</taxon>
        <taxon>Spermatophyta</taxon>
        <taxon>Magnoliopsida</taxon>
        <taxon>eudicotyledons</taxon>
        <taxon>Gunneridae</taxon>
        <taxon>Pentapetalae</taxon>
        <taxon>rosids</taxon>
        <taxon>fabids</taxon>
        <taxon>Malpighiales</taxon>
        <taxon>Rhizophoraceae</taxon>
        <taxon>Rhizophora</taxon>
    </lineage>
</organism>
<dbReference type="EMBL" id="GGEC01079137">
    <property type="protein sequence ID" value="MBX59621.1"/>
    <property type="molecule type" value="Transcribed_RNA"/>
</dbReference>
<name>A0A2P2PY04_RHIMU</name>
<evidence type="ECO:0000313" key="1">
    <source>
        <dbReference type="EMBL" id="MBX59621.1"/>
    </source>
</evidence>
<proteinExistence type="predicted"/>
<protein>
    <submittedName>
        <fullName evidence="1">Uncharacterized protein</fullName>
    </submittedName>
</protein>
<reference evidence="1" key="1">
    <citation type="submission" date="2018-02" db="EMBL/GenBank/DDBJ databases">
        <title>Rhizophora mucronata_Transcriptome.</title>
        <authorList>
            <person name="Meera S.P."/>
            <person name="Sreeshan A."/>
            <person name="Augustine A."/>
        </authorList>
    </citation>
    <scope>NUCLEOTIDE SEQUENCE</scope>
    <source>
        <tissue evidence="1">Leaf</tissue>
    </source>
</reference>
<accession>A0A2P2PY04</accession>
<dbReference type="AlphaFoldDB" id="A0A2P2PY04"/>